<dbReference type="AlphaFoldDB" id="A0A7G5EKK1"/>
<evidence type="ECO:0000256" key="7">
    <source>
        <dbReference type="ARBA" id="ARBA00040167"/>
    </source>
</evidence>
<evidence type="ECO:0000256" key="8">
    <source>
        <dbReference type="ARBA" id="ARBA00048617"/>
    </source>
</evidence>
<keyword evidence="4 9" id="KW-0456">Lyase</keyword>
<dbReference type="Pfam" id="PF02602">
    <property type="entry name" value="HEM4"/>
    <property type="match status" value="1"/>
</dbReference>
<evidence type="ECO:0000256" key="6">
    <source>
        <dbReference type="ARBA" id="ARBA00037589"/>
    </source>
</evidence>
<feature type="domain" description="Tetrapyrrole biosynthesis uroporphyrinogen III synthase" evidence="10">
    <location>
        <begin position="18"/>
        <end position="268"/>
    </location>
</feature>
<evidence type="ECO:0000313" key="12">
    <source>
        <dbReference type="Proteomes" id="UP000515240"/>
    </source>
</evidence>
<dbReference type="Proteomes" id="UP000515240">
    <property type="component" value="Chromosome"/>
</dbReference>
<evidence type="ECO:0000256" key="5">
    <source>
        <dbReference type="ARBA" id="ARBA00023244"/>
    </source>
</evidence>
<comment type="catalytic activity">
    <reaction evidence="8 9">
        <text>hydroxymethylbilane = uroporphyrinogen III + H2O</text>
        <dbReference type="Rhea" id="RHEA:18965"/>
        <dbReference type="ChEBI" id="CHEBI:15377"/>
        <dbReference type="ChEBI" id="CHEBI:57308"/>
        <dbReference type="ChEBI" id="CHEBI:57845"/>
        <dbReference type="EC" id="4.2.1.75"/>
    </reaction>
</comment>
<dbReference type="Gene3D" id="3.40.50.10090">
    <property type="match status" value="2"/>
</dbReference>
<evidence type="ECO:0000256" key="3">
    <source>
        <dbReference type="ARBA" id="ARBA00013109"/>
    </source>
</evidence>
<dbReference type="EMBL" id="CP058554">
    <property type="protein sequence ID" value="QMV74526.1"/>
    <property type="molecule type" value="Genomic_DNA"/>
</dbReference>
<dbReference type="SUPFAM" id="SSF69618">
    <property type="entry name" value="HemD-like"/>
    <property type="match status" value="1"/>
</dbReference>
<comment type="function">
    <text evidence="6 9">Catalyzes cyclization of the linear tetrapyrrole, hydroxymethylbilane, to the macrocyclic uroporphyrinogen III.</text>
</comment>
<accession>A0A7G5EKK1</accession>
<evidence type="ECO:0000256" key="4">
    <source>
        <dbReference type="ARBA" id="ARBA00023239"/>
    </source>
</evidence>
<comment type="pathway">
    <text evidence="1 9">Porphyrin-containing compound metabolism; protoporphyrin-IX biosynthesis; coproporphyrinogen-III from 5-aminolevulinate: step 3/4.</text>
</comment>
<keyword evidence="12" id="KW-1185">Reference proteome</keyword>
<dbReference type="PANTHER" id="PTHR38042">
    <property type="entry name" value="UROPORPHYRINOGEN-III SYNTHASE, CHLOROPLASTIC"/>
    <property type="match status" value="1"/>
</dbReference>
<dbReference type="RefSeq" id="WP_182324260.1">
    <property type="nucleotide sequence ID" value="NZ_CP058554.1"/>
</dbReference>
<dbReference type="InterPro" id="IPR003754">
    <property type="entry name" value="4pyrrol_synth_uPrphyn_synth"/>
</dbReference>
<evidence type="ECO:0000256" key="1">
    <source>
        <dbReference type="ARBA" id="ARBA00004772"/>
    </source>
</evidence>
<name>A0A7G5EKK1_9BURK</name>
<dbReference type="PANTHER" id="PTHR38042:SF1">
    <property type="entry name" value="UROPORPHYRINOGEN-III SYNTHASE, CHLOROPLASTIC"/>
    <property type="match status" value="1"/>
</dbReference>
<sequence length="278" mass="29487">MAQPKHRIIITRPQPEADDWVAQLHQRGLLADALPLIAIAPADSPAHQAARMQARQHWQRYGALMLVSTNAARFFLDPALVQALAQQQRSAPHTRLWCPGPGTARAAQALGVPSDLIDQPATDAPQFDSESLWTEVGPQAAAMAASGLRVLVVRGASAGSAIDQLVSGSGREWLARQLQAAGVGVDFVGVYERRAPAWTAAQLALATAALADGSVWLFSSSEAVMHLSNRFNAAALAPAQALTTHARIAQATREAGFVHIQQCRPALDDVIASLESAL</sequence>
<proteinExistence type="inferred from homology"/>
<dbReference type="GO" id="GO:0004852">
    <property type="term" value="F:uroporphyrinogen-III synthase activity"/>
    <property type="evidence" value="ECO:0007669"/>
    <property type="project" value="UniProtKB-UniRule"/>
</dbReference>
<dbReference type="GO" id="GO:0006780">
    <property type="term" value="P:uroporphyrinogen III biosynthetic process"/>
    <property type="evidence" value="ECO:0007669"/>
    <property type="project" value="UniProtKB-UniRule"/>
</dbReference>
<reference evidence="11 12" key="1">
    <citation type="journal article" date="2020" name="G3 (Bethesda)">
        <title>CeMbio - The Caenorhabditis elegans Microbiome Resource.</title>
        <authorList>
            <person name="Dirksen P."/>
            <person name="Assie A."/>
            <person name="Zimmermann J."/>
            <person name="Zhang F."/>
            <person name="Tietje A.M."/>
            <person name="Marsh S.A."/>
            <person name="Felix M.A."/>
            <person name="Shapira M."/>
            <person name="Kaleta C."/>
            <person name="Schulenburg H."/>
            <person name="Samuel B."/>
        </authorList>
    </citation>
    <scope>NUCLEOTIDE SEQUENCE [LARGE SCALE GENOMIC DNA]</scope>
    <source>
        <strain evidence="11 12">BIGb0172</strain>
    </source>
</reference>
<keyword evidence="5 9" id="KW-0627">Porphyrin biosynthesis</keyword>
<dbReference type="InterPro" id="IPR039793">
    <property type="entry name" value="UROS/Hem4"/>
</dbReference>
<protein>
    <recommendedName>
        <fullName evidence="7 9">Uroporphyrinogen-III synthase</fullName>
        <ecNumber evidence="3 9">4.2.1.75</ecNumber>
    </recommendedName>
</protein>
<evidence type="ECO:0000256" key="2">
    <source>
        <dbReference type="ARBA" id="ARBA00008133"/>
    </source>
</evidence>
<evidence type="ECO:0000256" key="9">
    <source>
        <dbReference type="RuleBase" id="RU366031"/>
    </source>
</evidence>
<dbReference type="GO" id="GO:0006782">
    <property type="term" value="P:protoporphyrinogen IX biosynthetic process"/>
    <property type="evidence" value="ECO:0007669"/>
    <property type="project" value="UniProtKB-UniRule"/>
</dbReference>
<dbReference type="CDD" id="cd06578">
    <property type="entry name" value="HemD"/>
    <property type="match status" value="1"/>
</dbReference>
<dbReference type="KEGG" id="cpis:HS961_17735"/>
<evidence type="ECO:0000259" key="10">
    <source>
        <dbReference type="Pfam" id="PF02602"/>
    </source>
</evidence>
<dbReference type="EC" id="4.2.1.75" evidence="3 9"/>
<comment type="similarity">
    <text evidence="2 9">Belongs to the uroporphyrinogen-III synthase family.</text>
</comment>
<dbReference type="InterPro" id="IPR036108">
    <property type="entry name" value="4pyrrol_syn_uPrphyn_synt_sf"/>
</dbReference>
<gene>
    <name evidence="11" type="ORF">HS961_17735</name>
</gene>
<evidence type="ECO:0000313" key="11">
    <source>
        <dbReference type="EMBL" id="QMV74526.1"/>
    </source>
</evidence>
<organism evidence="11 12">
    <name type="scientific">Comamonas piscis</name>
    <dbReference type="NCBI Taxonomy" id="1562974"/>
    <lineage>
        <taxon>Bacteria</taxon>
        <taxon>Pseudomonadati</taxon>
        <taxon>Pseudomonadota</taxon>
        <taxon>Betaproteobacteria</taxon>
        <taxon>Burkholderiales</taxon>
        <taxon>Comamonadaceae</taxon>
        <taxon>Comamonas</taxon>
    </lineage>
</organism>